<keyword evidence="7" id="KW-1185">Reference proteome</keyword>
<feature type="compositionally biased region" description="Basic and acidic residues" evidence="3">
    <location>
        <begin position="892"/>
        <end position="903"/>
    </location>
</feature>
<dbReference type="PROSITE" id="PS50002">
    <property type="entry name" value="SH3"/>
    <property type="match status" value="1"/>
</dbReference>
<feature type="compositionally biased region" description="Basic and acidic residues" evidence="3">
    <location>
        <begin position="467"/>
        <end position="491"/>
    </location>
</feature>
<feature type="compositionally biased region" description="Low complexity" evidence="3">
    <location>
        <begin position="243"/>
        <end position="255"/>
    </location>
</feature>
<organism evidence="6 7">
    <name type="scientific">Zancudomyces culisetae</name>
    <name type="common">Gut fungus</name>
    <name type="synonym">Smittium culisetae</name>
    <dbReference type="NCBI Taxonomy" id="1213189"/>
    <lineage>
        <taxon>Eukaryota</taxon>
        <taxon>Fungi</taxon>
        <taxon>Fungi incertae sedis</taxon>
        <taxon>Zoopagomycota</taxon>
        <taxon>Kickxellomycotina</taxon>
        <taxon>Harpellomycetes</taxon>
        <taxon>Harpellales</taxon>
        <taxon>Legeriomycetaceae</taxon>
        <taxon>Zancudomyces</taxon>
    </lineage>
</organism>
<name>A0A1R1PRC2_ZANCU</name>
<dbReference type="Pfam" id="PF14604">
    <property type="entry name" value="SH3_9"/>
    <property type="match status" value="1"/>
</dbReference>
<evidence type="ECO:0000256" key="4">
    <source>
        <dbReference type="SAM" id="Phobius"/>
    </source>
</evidence>
<feature type="compositionally biased region" description="Polar residues" evidence="3">
    <location>
        <begin position="522"/>
        <end position="548"/>
    </location>
</feature>
<gene>
    <name evidence="6" type="ORF">AX774_g2967</name>
</gene>
<feature type="transmembrane region" description="Helical" evidence="4">
    <location>
        <begin position="264"/>
        <end position="287"/>
    </location>
</feature>
<feature type="compositionally biased region" description="Polar residues" evidence="3">
    <location>
        <begin position="835"/>
        <end position="857"/>
    </location>
</feature>
<keyword evidence="1 2" id="KW-0728">SH3 domain</keyword>
<evidence type="ECO:0000313" key="7">
    <source>
        <dbReference type="Proteomes" id="UP000188320"/>
    </source>
</evidence>
<evidence type="ECO:0000256" key="2">
    <source>
        <dbReference type="PROSITE-ProRule" id="PRU00192"/>
    </source>
</evidence>
<comment type="caution">
    <text evidence="6">The sequence shown here is derived from an EMBL/GenBank/DDBJ whole genome shotgun (WGS) entry which is preliminary data.</text>
</comment>
<protein>
    <recommendedName>
        <fullName evidence="5">SH3 domain-containing protein</fullName>
    </recommendedName>
</protein>
<dbReference type="SMART" id="SM00326">
    <property type="entry name" value="SH3"/>
    <property type="match status" value="1"/>
</dbReference>
<feature type="domain" description="SH3" evidence="5">
    <location>
        <begin position="976"/>
        <end position="1038"/>
    </location>
</feature>
<feature type="region of interest" description="Disordered" evidence="3">
    <location>
        <begin position="517"/>
        <end position="557"/>
    </location>
</feature>
<dbReference type="EMBL" id="LSSK01000386">
    <property type="protein sequence ID" value="OMH83526.1"/>
    <property type="molecule type" value="Genomic_DNA"/>
</dbReference>
<feature type="compositionally biased region" description="Low complexity" evidence="3">
    <location>
        <begin position="866"/>
        <end position="878"/>
    </location>
</feature>
<dbReference type="Proteomes" id="UP000188320">
    <property type="component" value="Unassembled WGS sequence"/>
</dbReference>
<feature type="region of interest" description="Disordered" evidence="3">
    <location>
        <begin position="820"/>
        <end position="903"/>
    </location>
</feature>
<evidence type="ECO:0000256" key="3">
    <source>
        <dbReference type="SAM" id="MobiDB-lite"/>
    </source>
</evidence>
<feature type="region of interest" description="Disordered" evidence="3">
    <location>
        <begin position="428"/>
        <end position="491"/>
    </location>
</feature>
<dbReference type="Gene3D" id="2.30.30.40">
    <property type="entry name" value="SH3 Domains"/>
    <property type="match status" value="1"/>
</dbReference>
<feature type="compositionally biased region" description="Basic and acidic residues" evidence="3">
    <location>
        <begin position="779"/>
        <end position="800"/>
    </location>
</feature>
<feature type="region of interest" description="Disordered" evidence="3">
    <location>
        <begin position="52"/>
        <end position="77"/>
    </location>
</feature>
<accession>A0A1R1PRC2</accession>
<proteinExistence type="predicted"/>
<keyword evidence="4" id="KW-0472">Membrane</keyword>
<dbReference type="SUPFAM" id="SSF50044">
    <property type="entry name" value="SH3-domain"/>
    <property type="match status" value="1"/>
</dbReference>
<feature type="compositionally biased region" description="Basic residues" evidence="3">
    <location>
        <begin position="444"/>
        <end position="463"/>
    </location>
</feature>
<sequence length="1047" mass="116893">MDNQSVGVSDGSDDSVNQVEKIMDVVQQMSLPNDVKQAKLWQLSQLKADLLKNNNNKPEPLAKEPPKSNNVDPQINPKNVQQASQKDLLDSIEGMLLTQGLGNISGQPTNVNEQERSNGMLTLIVTKTEKVFVPTLDSSDTLPVITPTEDKTQAPITVTLTKTETKEIQKTLRTSESTDFSTEDTDEDSTASSKESTSTTSINESKTTRISTRSTLDTEKESSTVFLVGINPDRTTNIAPKLNTTPNINSTPNSNDGSGLQKSIIALIVILVIGCIALLCWGLFILYRKKKKPDAQPETNARYPTQRANLDAGDIQKLESGILIGKKSTAKNRWSLIDGLGKNNEKQTGNQYLHETEDSGGIRLSNKGKNLLLSMLTSSNNKGNVDKNESASSGYLSAFRGSQKADNKTKENKKKIKYMPYFMDSFIKRKPKNASDDSDQNSKDKHKGKKKNTHKHNKSHVSNRKTANVDKEYSKRKVKGKKVDSSEYNTEEKKIKSILKRLSKDEKKLLYKKTKSKDMYQEKNNSNDTITSTSRPLSWSFELPQTNPKNDRHGDTRNHDFLLYKKSESHHADGLNPRDTNYTSLYFDNVRKGADYNEGFDEYDLKRPQNAAIYPHVNMVSHYDIQTDINPHGGNDIYGIPNNGNFNNNGALMQNKYTAQINQQNAAGLNKYNLGEKQQQASVNTLFNAGDASRKKQNNMLAGFNHFIKSNSPAKLVGKDIDAEAKNEKGMFELMSEMVKSKVGEFWGYKNKPSDNRPKILNNKDHEPKSTYIDIFEKDSGNEHVRGQETPEANKIKNETRNGPNTGTAKKMIEELSKFKKQQNIPKMAGPYDLSSVTESEPPSRSNVKGLAKSNSTKNRKSTVYIESSSSIAELSKSTNTIFKPTQNKQTNRHEDSDSDSKAELVKMDAKIIEINRDKDAAEIDIFNKHTTGMSTKLSKDIVRSTENEPYLYDGNANASTDTLSDRYDFSIRYKPPLGPMKAIEAHNPELTDELELEVGQVVYIVGEFSDGWILAINKSDGENVGMVPRDCVFLSESQTNSQASLV</sequence>
<evidence type="ECO:0000259" key="5">
    <source>
        <dbReference type="PROSITE" id="PS50002"/>
    </source>
</evidence>
<keyword evidence="4" id="KW-1133">Transmembrane helix</keyword>
<feature type="region of interest" description="Disordered" evidence="3">
    <location>
        <begin position="779"/>
        <end position="808"/>
    </location>
</feature>
<feature type="compositionally biased region" description="Polar residues" evidence="3">
    <location>
        <begin position="879"/>
        <end position="890"/>
    </location>
</feature>
<evidence type="ECO:0000313" key="6">
    <source>
        <dbReference type="EMBL" id="OMH83526.1"/>
    </source>
</evidence>
<feature type="region of interest" description="Disordered" evidence="3">
    <location>
        <begin position="167"/>
        <end position="217"/>
    </location>
</feature>
<dbReference type="InterPro" id="IPR001452">
    <property type="entry name" value="SH3_domain"/>
</dbReference>
<dbReference type="AlphaFoldDB" id="A0A1R1PRC2"/>
<feature type="compositionally biased region" description="Polar residues" evidence="3">
    <location>
        <begin position="68"/>
        <end position="77"/>
    </location>
</feature>
<feature type="region of interest" description="Disordered" evidence="3">
    <location>
        <begin position="237"/>
        <end position="256"/>
    </location>
</feature>
<dbReference type="OrthoDB" id="5340910at2759"/>
<feature type="compositionally biased region" description="Low complexity" evidence="3">
    <location>
        <begin position="190"/>
        <end position="205"/>
    </location>
</feature>
<evidence type="ECO:0000256" key="1">
    <source>
        <dbReference type="ARBA" id="ARBA00022443"/>
    </source>
</evidence>
<reference evidence="7" key="1">
    <citation type="submission" date="2017-01" db="EMBL/GenBank/DDBJ databases">
        <authorList>
            <person name="Wang Y."/>
            <person name="White M."/>
            <person name="Kvist S."/>
            <person name="Moncalvo J.-M."/>
        </authorList>
    </citation>
    <scope>NUCLEOTIDE SEQUENCE [LARGE SCALE GENOMIC DNA]</scope>
    <source>
        <strain evidence="7">COL-18-3</strain>
    </source>
</reference>
<keyword evidence="4" id="KW-0812">Transmembrane</keyword>
<dbReference type="InterPro" id="IPR036028">
    <property type="entry name" value="SH3-like_dom_sf"/>
</dbReference>